<dbReference type="CDD" id="cd00144">
    <property type="entry name" value="MPP_PPP_family"/>
    <property type="match status" value="1"/>
</dbReference>
<dbReference type="PANTHER" id="PTHR42850:SF4">
    <property type="entry name" value="ZINC-DEPENDENT ENDOPOLYPHOSPHATASE"/>
    <property type="match status" value="1"/>
</dbReference>
<dbReference type="Gene3D" id="3.60.21.10">
    <property type="match status" value="1"/>
</dbReference>
<dbReference type="GO" id="GO:0008803">
    <property type="term" value="F:bis(5'-nucleosyl)-tetraphosphatase (symmetrical) activity"/>
    <property type="evidence" value="ECO:0007669"/>
    <property type="project" value="TreeGrafter"/>
</dbReference>
<keyword evidence="3" id="KW-1185">Reference proteome</keyword>
<comment type="caution">
    <text evidence="2">The sequence shown here is derived from an EMBL/GenBank/DDBJ whole genome shotgun (WGS) entry which is preliminary data.</text>
</comment>
<dbReference type="PANTHER" id="PTHR42850">
    <property type="entry name" value="METALLOPHOSPHOESTERASE"/>
    <property type="match status" value="1"/>
</dbReference>
<dbReference type="GO" id="GO:0005737">
    <property type="term" value="C:cytoplasm"/>
    <property type="evidence" value="ECO:0007669"/>
    <property type="project" value="TreeGrafter"/>
</dbReference>
<dbReference type="GO" id="GO:0016791">
    <property type="term" value="F:phosphatase activity"/>
    <property type="evidence" value="ECO:0007669"/>
    <property type="project" value="TreeGrafter"/>
</dbReference>
<name>A0A418NK09_9SPHN</name>
<feature type="domain" description="Calcineurin-like phosphoesterase" evidence="1">
    <location>
        <begin position="3"/>
        <end position="194"/>
    </location>
</feature>
<dbReference type="GO" id="GO:0110154">
    <property type="term" value="P:RNA decapping"/>
    <property type="evidence" value="ECO:0007669"/>
    <property type="project" value="TreeGrafter"/>
</dbReference>
<dbReference type="RefSeq" id="WP_119512396.1">
    <property type="nucleotide sequence ID" value="NZ_QXFK01000014.1"/>
</dbReference>
<reference evidence="2 3" key="1">
    <citation type="submission" date="2018-08" db="EMBL/GenBank/DDBJ databases">
        <title>Altererythrobacter sp.Ery1 and Ery12, the genome sequencing of novel strains in genus Alterythrobacter.</title>
        <authorList>
            <person name="Cheng H."/>
            <person name="Wu Y.-H."/>
            <person name="Fang C."/>
            <person name="Xu X.-W."/>
        </authorList>
    </citation>
    <scope>NUCLEOTIDE SEQUENCE [LARGE SCALE GENOMIC DNA]</scope>
    <source>
        <strain evidence="2 3">Ery1</strain>
    </source>
</reference>
<dbReference type="SUPFAM" id="SSF56300">
    <property type="entry name" value="Metallo-dependent phosphatases"/>
    <property type="match status" value="1"/>
</dbReference>
<dbReference type="OrthoDB" id="9807890at2"/>
<dbReference type="Pfam" id="PF00149">
    <property type="entry name" value="Metallophos"/>
    <property type="match status" value="1"/>
</dbReference>
<accession>A0A418NK09</accession>
<dbReference type="InterPro" id="IPR004843">
    <property type="entry name" value="Calcineurin-like_PHP"/>
</dbReference>
<evidence type="ECO:0000259" key="1">
    <source>
        <dbReference type="Pfam" id="PF00149"/>
    </source>
</evidence>
<gene>
    <name evidence="2" type="ORF">D2V04_06230</name>
</gene>
<dbReference type="AlphaFoldDB" id="A0A418NK09"/>
<sequence>MTRTYAIADLHGRFDLLCRAIDLIEADAGDAGGKFVVLGDFVDRGPQSRNIIDLLMAGPQRPNWDWVVLQGNHEAMMLEALSTPSPQLMRWWVGNGGGQTLESYGYRSGDDLLPLRVPVEHMEWLRALPIYHEDGWRIFVHAGVPFDQPLTEAKPETLQWMLYPGDVDHDDAEFHPDEQHCSGKHIVHGHHQSASHPLLKRHRTNLDSFAWNTGRLAVAVFEDYYPAPARIMDALGPSAAR</sequence>
<protein>
    <submittedName>
        <fullName evidence="2">Serine/threonine protein phosphatase</fullName>
    </submittedName>
</protein>
<evidence type="ECO:0000313" key="3">
    <source>
        <dbReference type="Proteomes" id="UP000285092"/>
    </source>
</evidence>
<organism evidence="2 3">
    <name type="scientific">Pelagerythrobacter aerophilus</name>
    <dbReference type="NCBI Taxonomy" id="2306995"/>
    <lineage>
        <taxon>Bacteria</taxon>
        <taxon>Pseudomonadati</taxon>
        <taxon>Pseudomonadota</taxon>
        <taxon>Alphaproteobacteria</taxon>
        <taxon>Sphingomonadales</taxon>
        <taxon>Erythrobacteraceae</taxon>
        <taxon>Pelagerythrobacter</taxon>
    </lineage>
</organism>
<evidence type="ECO:0000313" key="2">
    <source>
        <dbReference type="EMBL" id="RIV79564.1"/>
    </source>
</evidence>
<dbReference type="InterPro" id="IPR050126">
    <property type="entry name" value="Ap4A_hydrolase"/>
</dbReference>
<dbReference type="InterPro" id="IPR029052">
    <property type="entry name" value="Metallo-depent_PP-like"/>
</dbReference>
<dbReference type="EMBL" id="QXFK01000014">
    <property type="protein sequence ID" value="RIV79564.1"/>
    <property type="molecule type" value="Genomic_DNA"/>
</dbReference>
<proteinExistence type="predicted"/>
<dbReference type="Proteomes" id="UP000285092">
    <property type="component" value="Unassembled WGS sequence"/>
</dbReference>